<organism evidence="8 9">
    <name type="scientific">Limimaricola pyoseonensis</name>
    <dbReference type="NCBI Taxonomy" id="521013"/>
    <lineage>
        <taxon>Bacteria</taxon>
        <taxon>Pseudomonadati</taxon>
        <taxon>Pseudomonadota</taxon>
        <taxon>Alphaproteobacteria</taxon>
        <taxon>Rhodobacterales</taxon>
        <taxon>Paracoccaceae</taxon>
        <taxon>Limimaricola</taxon>
    </lineage>
</organism>
<dbReference type="GO" id="GO:0065003">
    <property type="term" value="P:protein-containing complex assembly"/>
    <property type="evidence" value="ECO:0007669"/>
    <property type="project" value="InterPro"/>
</dbReference>
<keyword evidence="9" id="KW-1185">Reference proteome</keyword>
<proteinExistence type="inferred from homology"/>
<dbReference type="SUPFAM" id="SSF69737">
    <property type="entry name" value="Urease metallochaperone UreE, C-terminal domain"/>
    <property type="match status" value="1"/>
</dbReference>
<evidence type="ECO:0000259" key="7">
    <source>
        <dbReference type="SMART" id="SM00988"/>
    </source>
</evidence>
<evidence type="ECO:0000313" key="9">
    <source>
        <dbReference type="Proteomes" id="UP000198922"/>
    </source>
</evidence>
<dbReference type="Proteomes" id="UP000198922">
    <property type="component" value="Unassembled WGS sequence"/>
</dbReference>
<keyword evidence="3 5" id="KW-0533">Nickel</keyword>
<dbReference type="AlphaFoldDB" id="A0A1G7KRR0"/>
<evidence type="ECO:0000256" key="5">
    <source>
        <dbReference type="HAMAP-Rule" id="MF_00822"/>
    </source>
</evidence>
<dbReference type="GO" id="GO:0005737">
    <property type="term" value="C:cytoplasm"/>
    <property type="evidence" value="ECO:0007669"/>
    <property type="project" value="UniProtKB-SubCell"/>
</dbReference>
<evidence type="ECO:0000313" key="8">
    <source>
        <dbReference type="EMBL" id="SDF39928.1"/>
    </source>
</evidence>
<comment type="similarity">
    <text evidence="5">Belongs to the UreE family.</text>
</comment>
<comment type="function">
    <text evidence="5">Involved in urease metallocenter assembly. Binds nickel. Probably functions as a nickel donor during metallocenter assembly.</text>
</comment>
<dbReference type="OrthoDB" id="9802215at2"/>
<dbReference type="InterPro" id="IPR012406">
    <property type="entry name" value="UreE"/>
</dbReference>
<dbReference type="CDD" id="cd00571">
    <property type="entry name" value="UreE"/>
    <property type="match status" value="1"/>
</dbReference>
<protein>
    <recommendedName>
        <fullName evidence="5">Urease accessory protein UreE</fullName>
    </recommendedName>
</protein>
<dbReference type="Gene3D" id="2.60.260.20">
    <property type="entry name" value="Urease metallochaperone UreE, N-terminal domain"/>
    <property type="match status" value="1"/>
</dbReference>
<dbReference type="Pfam" id="PF02814">
    <property type="entry name" value="UreE_N"/>
    <property type="match status" value="1"/>
</dbReference>
<evidence type="ECO:0000256" key="1">
    <source>
        <dbReference type="ARBA" id="ARBA00004496"/>
    </source>
</evidence>
<feature type="domain" description="UreE urease accessory N-terminal" evidence="7">
    <location>
        <begin position="5"/>
        <end position="69"/>
    </location>
</feature>
<accession>A0A1G7KRR0</accession>
<dbReference type="GO" id="GO:0016151">
    <property type="term" value="F:nickel cation binding"/>
    <property type="evidence" value="ECO:0007669"/>
    <property type="project" value="UniProtKB-UniRule"/>
</dbReference>
<dbReference type="InterPro" id="IPR036118">
    <property type="entry name" value="UreE_N_sf"/>
</dbReference>
<dbReference type="RefSeq" id="WP_090115072.1">
    <property type="nucleotide sequence ID" value="NZ_FNAT01000013.1"/>
</dbReference>
<evidence type="ECO:0000256" key="4">
    <source>
        <dbReference type="ARBA" id="ARBA00023186"/>
    </source>
</evidence>
<dbReference type="Gene3D" id="3.30.70.790">
    <property type="entry name" value="UreE, C-terminal domain"/>
    <property type="match status" value="1"/>
</dbReference>
<comment type="subcellular location">
    <subcellularLocation>
        <location evidence="1 5">Cytoplasm</location>
    </subcellularLocation>
</comment>
<dbReference type="PIRSF" id="PIRSF036402">
    <property type="entry name" value="Ureas_acces_UreE"/>
    <property type="match status" value="1"/>
</dbReference>
<gene>
    <name evidence="5" type="primary">ureE</name>
    <name evidence="8" type="ORF">SAMN04488567_0285</name>
</gene>
<keyword evidence="2 5" id="KW-0963">Cytoplasm</keyword>
<dbReference type="GO" id="GO:0051082">
    <property type="term" value="F:unfolded protein binding"/>
    <property type="evidence" value="ECO:0007669"/>
    <property type="project" value="UniProtKB-UniRule"/>
</dbReference>
<dbReference type="GO" id="GO:0019627">
    <property type="term" value="P:urea metabolic process"/>
    <property type="evidence" value="ECO:0007669"/>
    <property type="project" value="InterPro"/>
</dbReference>
<dbReference type="SMART" id="SM00988">
    <property type="entry name" value="UreE_N"/>
    <property type="match status" value="1"/>
</dbReference>
<dbReference type="EMBL" id="FNAT01000013">
    <property type="protein sequence ID" value="SDF39928.1"/>
    <property type="molecule type" value="Genomic_DNA"/>
</dbReference>
<dbReference type="HAMAP" id="MF_00822">
    <property type="entry name" value="UreE"/>
    <property type="match status" value="1"/>
</dbReference>
<dbReference type="SUPFAM" id="SSF69287">
    <property type="entry name" value="Urease metallochaperone UreE, N-terminal domain"/>
    <property type="match status" value="1"/>
</dbReference>
<evidence type="ECO:0000256" key="2">
    <source>
        <dbReference type="ARBA" id="ARBA00022490"/>
    </source>
</evidence>
<name>A0A1G7KRR0_9RHOB</name>
<feature type="compositionally biased region" description="Basic and acidic residues" evidence="6">
    <location>
        <begin position="145"/>
        <end position="156"/>
    </location>
</feature>
<reference evidence="9" key="1">
    <citation type="submission" date="2016-10" db="EMBL/GenBank/DDBJ databases">
        <authorList>
            <person name="Varghese N."/>
            <person name="Submissions S."/>
        </authorList>
    </citation>
    <scope>NUCLEOTIDE SEQUENCE [LARGE SCALE GENOMIC DNA]</scope>
    <source>
        <strain evidence="9">DSM 21424</strain>
    </source>
</reference>
<keyword evidence="4 5" id="KW-0143">Chaperone</keyword>
<sequence length="156" mass="17084">MTDLPTARTLHRKGHWTGQAETCALDYEGRFLRRRVLVTTSGLSVLVDLPQTVSLEAGDALELGDGRRVAILAAPEALTEVRGDLARLAWHVGNRHTPCEIHADRLVIRRDKVIAHMLDHLGAELRDVTGPFSPEGGAYGHGRTHAHEHGHSAHAH</sequence>
<dbReference type="STRING" id="521013.SAMN04488567_0285"/>
<dbReference type="InterPro" id="IPR004029">
    <property type="entry name" value="UreE_N"/>
</dbReference>
<evidence type="ECO:0000256" key="3">
    <source>
        <dbReference type="ARBA" id="ARBA00022596"/>
    </source>
</evidence>
<feature type="region of interest" description="Disordered" evidence="6">
    <location>
        <begin position="132"/>
        <end position="156"/>
    </location>
</feature>
<dbReference type="GO" id="GO:0006457">
    <property type="term" value="P:protein folding"/>
    <property type="evidence" value="ECO:0007669"/>
    <property type="project" value="InterPro"/>
</dbReference>
<evidence type="ECO:0000256" key="6">
    <source>
        <dbReference type="SAM" id="MobiDB-lite"/>
    </source>
</evidence>
<dbReference type="InterPro" id="IPR007864">
    <property type="entry name" value="UreE_C_dom"/>
</dbReference>
<dbReference type="Pfam" id="PF05194">
    <property type="entry name" value="UreE_C"/>
    <property type="match status" value="1"/>
</dbReference>